<protein>
    <recommendedName>
        <fullName evidence="4">Zn(2)-C6 fungal-type domain-containing protein</fullName>
    </recommendedName>
</protein>
<feature type="region of interest" description="Disordered" evidence="3">
    <location>
        <begin position="1"/>
        <end position="23"/>
    </location>
</feature>
<accession>K3UXF0</accession>
<dbReference type="SUPFAM" id="SSF57701">
    <property type="entry name" value="Zn2/Cys6 DNA-binding domain"/>
    <property type="match status" value="1"/>
</dbReference>
<evidence type="ECO:0000313" key="5">
    <source>
        <dbReference type="EMBL" id="EKJ77331.1"/>
    </source>
</evidence>
<dbReference type="Pfam" id="PF25053">
    <property type="entry name" value="DUF7791"/>
    <property type="match status" value="1"/>
</dbReference>
<dbReference type="InterPro" id="IPR021858">
    <property type="entry name" value="Fun_TF"/>
</dbReference>
<evidence type="ECO:0000313" key="6">
    <source>
        <dbReference type="Proteomes" id="UP000007978"/>
    </source>
</evidence>
<name>K3UXF0_FUSPC</name>
<dbReference type="Pfam" id="PF00172">
    <property type="entry name" value="Zn_clus"/>
    <property type="match status" value="1"/>
</dbReference>
<dbReference type="KEGG" id="fpu:FPSE_02409"/>
<dbReference type="OrthoDB" id="5089701at2759"/>
<dbReference type="Gene3D" id="3.40.50.300">
    <property type="entry name" value="P-loop containing nucleotide triphosphate hydrolases"/>
    <property type="match status" value="1"/>
</dbReference>
<dbReference type="PANTHER" id="PTHR10039:SF5">
    <property type="entry name" value="NACHT DOMAIN-CONTAINING PROTEIN"/>
    <property type="match status" value="1"/>
</dbReference>
<reference evidence="5 6" key="1">
    <citation type="journal article" date="2012" name="PLoS Pathog.">
        <title>Comparative pathogenomics reveals horizontally acquired novel virulence genes in fungi infecting cereal hosts.</title>
        <authorList>
            <person name="Gardiner D.M."/>
            <person name="McDonald M.C."/>
            <person name="Covarelli L."/>
            <person name="Solomon P.S."/>
            <person name="Rusu A.G."/>
            <person name="Marshall M."/>
            <person name="Kazan K."/>
            <person name="Chakraborty S."/>
            <person name="McDonald B.A."/>
            <person name="Manners J.M."/>
        </authorList>
    </citation>
    <scope>NUCLEOTIDE SEQUENCE [LARGE SCALE GENOMIC DNA]</scope>
    <source>
        <strain evidence="5 6">CS3096</strain>
    </source>
</reference>
<dbReference type="GO" id="GO:0000981">
    <property type="term" value="F:DNA-binding transcription factor activity, RNA polymerase II-specific"/>
    <property type="evidence" value="ECO:0007669"/>
    <property type="project" value="InterPro"/>
</dbReference>
<dbReference type="CDD" id="cd00067">
    <property type="entry name" value="GAL4"/>
    <property type="match status" value="1"/>
</dbReference>
<dbReference type="PANTHER" id="PTHR10039">
    <property type="entry name" value="AMELOGENIN"/>
    <property type="match status" value="1"/>
</dbReference>
<sequence>MSFSQRKPDARTKKRQGRRSRSFGGCVTCRGRRVKCDEGRPGCSMCNIAGVECGGYNIDIFFDFDDPSTTTAKFRRPLLTDHERKCMNIQISRGPFGAFRVTQESRQGPIPSLDVVHEDPVDSSCIHVVDDQEGIVVPDLDFDIEVVSPSVDNITTIVEPVNQQPQDFLNTFDSLPLANWLDPGNIEIPDWWDSMDIGPIFPWPDESAVAPNPQSPITVSSIMQVQSPMLPLADPSPSPGPIAEHDVPGDAVLLIKHYSTTVLRGLTPYRHSKTPWHILFLPHVKNCLAALTLGDEMDHASLCAFYGTLSISAFSLGGIYNSAKWLYQGKTYYQQAHYHIRMMLKTAYDIPKRAKYKSILMALLTMVQISVLSGNKDEAEYYFLETEKFIRLRGLKRRKSRKVRLLHHCYVFERLSHESSFTDCRLNLDHRNRVREAVEASDASIYSVDNLSFRLTSWRDLDQEMLKVKGQEEGENDLHLQHPGIWSATLYPEIFGVPELHLFMLSLVIRLAREKDESKDEAMPLREFMARAKAVERWIKQLHILRQSIWMTEAPVDTEQQRSFDLLNSLADTMQHALSVYFYRRIYDLDPSMLEKHVLGVRDRLLEFDDSDAGMGYGSLRLIWPAFIAACETDDVGIRDSFIQWFQGSAKRSGLRIFTETMERIQHNKSISQFNVYKNMEAIAVFALAGNVLQFVEATGKFTAKAYDIVKSGRNAPKDLKDLQAASLGLREVLKELQQAQTQIPTGNTFTAESEARISTLASSCIQVINELVEKLDKIKIHDNGGRMDTTMIAFRAMWKEDEISKLSARIDEYRRQLGIDVLVSMRTHLVRSLDTQQAILSQLKTKGHNSTQHDSGTFGGTVINYVSSYVPIENRKDEALRLKGEVQDAIRKSPYFKDYGGVVKSDYPAYSISDFTRVEAEKKLISSLRYKEMNIRELTIAEPYEDTFRWILETDNAHRRDTKLKEWLSSESQLYWITGKAGSGKSTLMKFLGRLDGGTYGSDLCKTYLKTWASSADKLVLASFYFWAAGSSIVASQAGLFRALLVQLFEQNPQIIPRVAALEWEEYCIFNQHARFDTSDHQLQVLLHDAVKALVQQEKAKVCFFIDGLDEYGGDPNNLISTIQNLLELGNIKICVSSRPWLVFEDAFLQAPNLLLQDYTQPDILHYVGSQLNQNEGFARLEKRDPQYASALIDSITTKSSGVFLWVRLVVNSLLAGLTHDDRISDLQRRLDLLPPDLEALYATITESLDPFYFAHAAQYFKFVATSSSPPSALLFSLADEESPNFALDLPVKCFTKDEEEIRIDTVRRRINSRCKGLLEIGPGSEIQYLHRTVKDYLSSPDVQSCLNHAVGQYDCHLQLCSANLALLKGSLGEGRWISRSRLCRLVESCIVAASNVMADKVLMIRLLDCLGETIQKALPKDECIYIYNRLPDPSVLDLYLEHLYSTGFVALTARFGFVDYVRARASTGGMSIDTNQDHGDLVQYPLIDNVQPKSTLLSKLRSRRKTIQSAAVVTERPWPLLLNANFCRPPSLELYRCLVEMGANPSLVFDCSGATIWTEILATAVADCFIASNMKPAWGQWVPILQFLASKGAKFDRRVIILVMIRLNRSQNEYIDPERLYIALKLALMNQEELGLEYLQGNHDKVAELVDIARIIAFLLSDEASFETDAMYNVDSD</sequence>
<dbReference type="SUPFAM" id="SSF52540">
    <property type="entry name" value="P-loop containing nucleoside triphosphate hydrolases"/>
    <property type="match status" value="1"/>
</dbReference>
<dbReference type="Proteomes" id="UP000007978">
    <property type="component" value="Chromosome 3"/>
</dbReference>
<feature type="domain" description="Zn(2)-C6 fungal-type" evidence="4">
    <location>
        <begin position="25"/>
        <end position="53"/>
    </location>
</feature>
<dbReference type="Gene3D" id="4.10.240.10">
    <property type="entry name" value="Zn(2)-C6 fungal-type DNA-binding domain"/>
    <property type="match status" value="1"/>
</dbReference>
<organism evidence="5 6">
    <name type="scientific">Fusarium pseudograminearum (strain CS3096)</name>
    <name type="common">Wheat and barley crown-rot fungus</name>
    <dbReference type="NCBI Taxonomy" id="1028729"/>
    <lineage>
        <taxon>Eukaryota</taxon>
        <taxon>Fungi</taxon>
        <taxon>Dikarya</taxon>
        <taxon>Ascomycota</taxon>
        <taxon>Pezizomycotina</taxon>
        <taxon>Sordariomycetes</taxon>
        <taxon>Hypocreomycetidae</taxon>
        <taxon>Hypocreales</taxon>
        <taxon>Nectriaceae</taxon>
        <taxon>Fusarium</taxon>
    </lineage>
</organism>
<dbReference type="InterPro" id="IPR056693">
    <property type="entry name" value="DUF7791"/>
</dbReference>
<evidence type="ECO:0000256" key="1">
    <source>
        <dbReference type="ARBA" id="ARBA00022737"/>
    </source>
</evidence>
<dbReference type="HOGENOM" id="CLU_241535_0_0_1"/>
<evidence type="ECO:0000256" key="3">
    <source>
        <dbReference type="SAM" id="MobiDB-lite"/>
    </source>
</evidence>
<dbReference type="InterPro" id="IPR036864">
    <property type="entry name" value="Zn2-C6_fun-type_DNA-bd_sf"/>
</dbReference>
<keyword evidence="2" id="KW-0539">Nucleus</keyword>
<dbReference type="InterPro" id="IPR001138">
    <property type="entry name" value="Zn2Cys6_DnaBD"/>
</dbReference>
<dbReference type="Pfam" id="PF24883">
    <property type="entry name" value="NPHP3_N"/>
    <property type="match status" value="1"/>
</dbReference>
<dbReference type="SMART" id="SM00066">
    <property type="entry name" value="GAL4"/>
    <property type="match status" value="1"/>
</dbReference>
<gene>
    <name evidence="5" type="ORF">FPSE_02409</name>
</gene>
<dbReference type="RefSeq" id="XP_009253803.1">
    <property type="nucleotide sequence ID" value="XM_009255528.1"/>
</dbReference>
<dbReference type="GeneID" id="20361028"/>
<evidence type="ECO:0000256" key="2">
    <source>
        <dbReference type="ARBA" id="ARBA00023242"/>
    </source>
</evidence>
<dbReference type="PROSITE" id="PS50048">
    <property type="entry name" value="ZN2_CY6_FUNGAL_2"/>
    <property type="match status" value="1"/>
</dbReference>
<keyword evidence="6" id="KW-1185">Reference proteome</keyword>
<dbReference type="PROSITE" id="PS00463">
    <property type="entry name" value="ZN2_CY6_FUNGAL_1"/>
    <property type="match status" value="1"/>
</dbReference>
<feature type="compositionally biased region" description="Basic and acidic residues" evidence="3">
    <location>
        <begin position="1"/>
        <end position="11"/>
    </location>
</feature>
<dbReference type="EMBL" id="AFNW01000059">
    <property type="protein sequence ID" value="EKJ77331.1"/>
    <property type="molecule type" value="Genomic_DNA"/>
</dbReference>
<feature type="compositionally biased region" description="Basic residues" evidence="3">
    <location>
        <begin position="12"/>
        <end position="21"/>
    </location>
</feature>
<dbReference type="eggNOG" id="ENOG502SJPJ">
    <property type="taxonomic scope" value="Eukaryota"/>
</dbReference>
<dbReference type="InterPro" id="IPR027417">
    <property type="entry name" value="P-loop_NTPase"/>
</dbReference>
<dbReference type="Pfam" id="PF11951">
    <property type="entry name" value="Fungal_trans_2"/>
    <property type="match status" value="1"/>
</dbReference>
<evidence type="ECO:0000259" key="4">
    <source>
        <dbReference type="PROSITE" id="PS50048"/>
    </source>
</evidence>
<comment type="caution">
    <text evidence="5">The sequence shown here is derived from an EMBL/GenBank/DDBJ whole genome shotgun (WGS) entry which is preliminary data.</text>
</comment>
<keyword evidence="1" id="KW-0677">Repeat</keyword>
<dbReference type="GO" id="GO:0008270">
    <property type="term" value="F:zinc ion binding"/>
    <property type="evidence" value="ECO:0007669"/>
    <property type="project" value="InterPro"/>
</dbReference>
<proteinExistence type="predicted"/>
<dbReference type="InterPro" id="IPR056884">
    <property type="entry name" value="NPHP3-like_N"/>
</dbReference>